<dbReference type="AlphaFoldDB" id="A0A7H0I4L9"/>
<evidence type="ECO:0000256" key="7">
    <source>
        <dbReference type="ARBA" id="ARBA00022958"/>
    </source>
</evidence>
<evidence type="ECO:0000313" key="16">
    <source>
        <dbReference type="Proteomes" id="UP000516230"/>
    </source>
</evidence>
<keyword evidence="4" id="KW-0633">Potassium transport</keyword>
<dbReference type="EMBL" id="CP060825">
    <property type="protein sequence ID" value="QNP67735.1"/>
    <property type="molecule type" value="Genomic_DNA"/>
</dbReference>
<evidence type="ECO:0000256" key="4">
    <source>
        <dbReference type="ARBA" id="ARBA00022538"/>
    </source>
</evidence>
<dbReference type="GO" id="GO:0016020">
    <property type="term" value="C:membrane"/>
    <property type="evidence" value="ECO:0007669"/>
    <property type="project" value="UniProtKB-SubCell"/>
</dbReference>
<evidence type="ECO:0000256" key="2">
    <source>
        <dbReference type="ARBA" id="ARBA00006920"/>
    </source>
</evidence>
<reference evidence="15 16" key="1">
    <citation type="submission" date="2020-08" db="EMBL/GenBank/DDBJ databases">
        <title>A novel species.</title>
        <authorList>
            <person name="Gao J."/>
        </authorList>
    </citation>
    <scope>NUCLEOTIDE SEQUENCE [LARGE SCALE GENOMIC DNA]</scope>
    <source>
        <strain evidence="15 16">CRPJ-33</strain>
    </source>
</reference>
<keyword evidence="9" id="KW-0406">Ion transport</keyword>
<organism evidence="15 16">
    <name type="scientific">Streptomyces genisteinicus</name>
    <dbReference type="NCBI Taxonomy" id="2768068"/>
    <lineage>
        <taxon>Bacteria</taxon>
        <taxon>Bacillati</taxon>
        <taxon>Actinomycetota</taxon>
        <taxon>Actinomycetes</taxon>
        <taxon>Kitasatosporales</taxon>
        <taxon>Streptomycetaceae</taxon>
        <taxon>Streptomyces</taxon>
    </lineage>
</organism>
<feature type="transmembrane region" description="Helical" evidence="14">
    <location>
        <begin position="76"/>
        <end position="99"/>
    </location>
</feature>
<keyword evidence="11" id="KW-0407">Ion channel</keyword>
<keyword evidence="6" id="KW-0631">Potassium channel</keyword>
<dbReference type="InterPro" id="IPR010617">
    <property type="entry name" value="TMEM175-like"/>
</dbReference>
<protein>
    <submittedName>
        <fullName evidence="15">DUF1211 domain-containing protein</fullName>
    </submittedName>
</protein>
<keyword evidence="5 14" id="KW-0812">Transmembrane</keyword>
<evidence type="ECO:0000313" key="15">
    <source>
        <dbReference type="EMBL" id="QNP67735.1"/>
    </source>
</evidence>
<evidence type="ECO:0000256" key="3">
    <source>
        <dbReference type="ARBA" id="ARBA00022448"/>
    </source>
</evidence>
<feature type="region of interest" description="Disordered" evidence="13">
    <location>
        <begin position="184"/>
        <end position="218"/>
    </location>
</feature>
<dbReference type="KEGG" id="sgj:IAG43_32225"/>
<keyword evidence="3" id="KW-0813">Transport</keyword>
<dbReference type="Pfam" id="PF06736">
    <property type="entry name" value="TMEM175"/>
    <property type="match status" value="1"/>
</dbReference>
<keyword evidence="7" id="KW-0630">Potassium</keyword>
<dbReference type="GO" id="GO:0015252">
    <property type="term" value="F:proton channel activity"/>
    <property type="evidence" value="ECO:0007669"/>
    <property type="project" value="InterPro"/>
</dbReference>
<evidence type="ECO:0000256" key="5">
    <source>
        <dbReference type="ARBA" id="ARBA00022692"/>
    </source>
</evidence>
<keyword evidence="10 14" id="KW-0472">Membrane</keyword>
<comment type="subcellular location">
    <subcellularLocation>
        <location evidence="1">Membrane</location>
        <topology evidence="1">Multi-pass membrane protein</topology>
    </subcellularLocation>
</comment>
<comment type="similarity">
    <text evidence="2">Belongs to the TMEM175 family.</text>
</comment>
<evidence type="ECO:0000256" key="14">
    <source>
        <dbReference type="SAM" id="Phobius"/>
    </source>
</evidence>
<evidence type="ECO:0000256" key="11">
    <source>
        <dbReference type="ARBA" id="ARBA00023303"/>
    </source>
</evidence>
<evidence type="ECO:0000256" key="10">
    <source>
        <dbReference type="ARBA" id="ARBA00023136"/>
    </source>
</evidence>
<feature type="transmembrane region" description="Helical" evidence="14">
    <location>
        <begin position="105"/>
        <end position="126"/>
    </location>
</feature>
<evidence type="ECO:0000256" key="8">
    <source>
        <dbReference type="ARBA" id="ARBA00022989"/>
    </source>
</evidence>
<name>A0A7H0I4L9_9ACTN</name>
<gene>
    <name evidence="15" type="ORF">IAG43_32225</name>
</gene>
<dbReference type="Proteomes" id="UP000516230">
    <property type="component" value="Chromosome"/>
</dbReference>
<evidence type="ECO:0000256" key="1">
    <source>
        <dbReference type="ARBA" id="ARBA00004141"/>
    </source>
</evidence>
<evidence type="ECO:0000256" key="12">
    <source>
        <dbReference type="ARBA" id="ARBA00034430"/>
    </source>
</evidence>
<sequence length="218" mass="23302">MITLSDGIFAIAMTLLALDVRVPPDLGSAEFDEALRETLPQLAAYALSFLIVSIFWRDQRRLLLMSATTGGIPQYLALAVLGVIALVPFPTAMLAEYGAREPVAVAAYAAMICLVDLLHLAMFALLRVRHGITDVGEWRDTAADLAATVVVFGASVPLAFLAPHAAMWCWLALFPVKVVLGRQERRRRDAPGPPPGGRDPRARPGAAGPGDPPRSTGP</sequence>
<keyword evidence="16" id="KW-1185">Reference proteome</keyword>
<evidence type="ECO:0000256" key="13">
    <source>
        <dbReference type="SAM" id="MobiDB-lite"/>
    </source>
</evidence>
<evidence type="ECO:0000256" key="9">
    <source>
        <dbReference type="ARBA" id="ARBA00023065"/>
    </source>
</evidence>
<proteinExistence type="inferred from homology"/>
<feature type="transmembrane region" description="Helical" evidence="14">
    <location>
        <begin position="39"/>
        <end position="56"/>
    </location>
</feature>
<accession>A0A7H0I4L9</accession>
<comment type="catalytic activity">
    <reaction evidence="12">
        <text>K(+)(in) = K(+)(out)</text>
        <dbReference type="Rhea" id="RHEA:29463"/>
        <dbReference type="ChEBI" id="CHEBI:29103"/>
    </reaction>
</comment>
<evidence type="ECO:0000256" key="6">
    <source>
        <dbReference type="ARBA" id="ARBA00022826"/>
    </source>
</evidence>
<keyword evidence="8 14" id="KW-1133">Transmembrane helix</keyword>
<dbReference type="GO" id="GO:0005267">
    <property type="term" value="F:potassium channel activity"/>
    <property type="evidence" value="ECO:0007669"/>
    <property type="project" value="UniProtKB-KW"/>
</dbReference>